<dbReference type="RefSeq" id="WP_123854321.1">
    <property type="nucleotide sequence ID" value="NZ_CP033912.1"/>
</dbReference>
<dbReference type="EMBL" id="CP033915">
    <property type="protein sequence ID" value="AZA86909.1"/>
    <property type="molecule type" value="Genomic_DNA"/>
</dbReference>
<dbReference type="GO" id="GO:0016747">
    <property type="term" value="F:acyltransferase activity, transferring groups other than amino-acyl groups"/>
    <property type="evidence" value="ECO:0007669"/>
    <property type="project" value="InterPro"/>
</dbReference>
<dbReference type="InterPro" id="IPR050879">
    <property type="entry name" value="Acyltransferase_3"/>
</dbReference>
<evidence type="ECO:0000313" key="6">
    <source>
        <dbReference type="Proteomes" id="UP000281741"/>
    </source>
</evidence>
<keyword evidence="1" id="KW-0472">Membrane</keyword>
<evidence type="ECO:0000313" key="4">
    <source>
        <dbReference type="EMBL" id="AZA95325.1"/>
    </source>
</evidence>
<dbReference type="GO" id="GO:0009103">
    <property type="term" value="P:lipopolysaccharide biosynthetic process"/>
    <property type="evidence" value="ECO:0007669"/>
    <property type="project" value="TreeGrafter"/>
</dbReference>
<dbReference type="EMBL" id="CP033912">
    <property type="protein sequence ID" value="AZA95325.1"/>
    <property type="molecule type" value="Genomic_DNA"/>
</dbReference>
<keyword evidence="3" id="KW-0012">Acyltransferase</keyword>
<feature type="transmembrane region" description="Helical" evidence="1">
    <location>
        <begin position="177"/>
        <end position="196"/>
    </location>
</feature>
<feature type="transmembrane region" description="Helical" evidence="1">
    <location>
        <begin position="86"/>
        <end position="106"/>
    </location>
</feature>
<feature type="transmembrane region" description="Helical" evidence="1">
    <location>
        <begin position="202"/>
        <end position="222"/>
    </location>
</feature>
<feature type="domain" description="Acyltransferase 3" evidence="2">
    <location>
        <begin position="13"/>
        <end position="344"/>
    </location>
</feature>
<dbReference type="Proteomes" id="UP000281741">
    <property type="component" value="Chromosome"/>
</dbReference>
<feature type="transmembrane region" description="Helical" evidence="1">
    <location>
        <begin position="148"/>
        <end position="170"/>
    </location>
</feature>
<dbReference type="PANTHER" id="PTHR23028:SF53">
    <property type="entry name" value="ACYL_TRANSF_3 DOMAIN-CONTAINING PROTEIN"/>
    <property type="match status" value="1"/>
</dbReference>
<feature type="transmembrane region" description="Helical" evidence="1">
    <location>
        <begin position="45"/>
        <end position="65"/>
    </location>
</feature>
<evidence type="ECO:0000256" key="1">
    <source>
        <dbReference type="SAM" id="Phobius"/>
    </source>
</evidence>
<dbReference type="PANTHER" id="PTHR23028">
    <property type="entry name" value="ACETYLTRANSFERASE"/>
    <property type="match status" value="1"/>
</dbReference>
<feature type="transmembrane region" description="Helical" evidence="1">
    <location>
        <begin position="301"/>
        <end position="319"/>
    </location>
</feature>
<dbReference type="Pfam" id="PF01757">
    <property type="entry name" value="Acyl_transf_3"/>
    <property type="match status" value="1"/>
</dbReference>
<evidence type="ECO:0000313" key="5">
    <source>
        <dbReference type="Proteomes" id="UP000274073"/>
    </source>
</evidence>
<feature type="transmembrane region" description="Helical" evidence="1">
    <location>
        <begin position="234"/>
        <end position="256"/>
    </location>
</feature>
<evidence type="ECO:0000313" key="3">
    <source>
        <dbReference type="EMBL" id="AZA86909.1"/>
    </source>
</evidence>
<keyword evidence="1" id="KW-1133">Transmembrane helix</keyword>
<reference evidence="5 6" key="1">
    <citation type="submission" date="2018-11" db="EMBL/GenBank/DDBJ databases">
        <title>Proposal to divide the Flavobacteriaceae and reorganize its genera based on Amino Acid Identity values calculated from whole genome sequences.</title>
        <authorList>
            <person name="Nicholson A.C."/>
            <person name="Gulvik C.A."/>
            <person name="Whitney A.M."/>
            <person name="Humrighouse B.W."/>
            <person name="Bell M."/>
            <person name="Holmes B."/>
            <person name="Steigerwalt A.G."/>
            <person name="Villarma A."/>
            <person name="Sheth M."/>
            <person name="Batra D."/>
            <person name="Pryor J."/>
            <person name="Bernardet J.-F."/>
            <person name="Hugo C."/>
            <person name="Kampfer P."/>
            <person name="Newman J."/>
            <person name="McQuiston J.R."/>
        </authorList>
    </citation>
    <scope>NUCLEOTIDE SEQUENCE [LARGE SCALE GENOMIC DNA]</scope>
    <source>
        <strain evidence="3 5">G0207</strain>
        <strain evidence="4 6">H5143</strain>
    </source>
</reference>
<protein>
    <submittedName>
        <fullName evidence="3">Acyltransferase</fullName>
    </submittedName>
</protein>
<keyword evidence="3" id="KW-0808">Transferase</keyword>
<sequence>MNFIKKDRVHFHTFDSLRFLSFLLVFLHHSPVSKGSFLHYFAKEGGIGVSFFFVLSGFLITYILIVEKINAHGKIDLKKFFVRRILRIWPLYYAMVIFAMFTPFVLDFFHISYSNEGYEPNWFLTFTFLENYMQMWTGRFPNVSPLNVIWSLCIEEHFYIFWGLAFYWISLKNIPKLLLGCIIFSFVMQAVYQHYGIITLDLFTNIHYFAFGGIPAYIFVFRKDIIKKLGLIPAVYKYLYALSVLAIIVLMANTRIISDPKITSFLLSVLFSGLILSTLGTKNVFKISDKSILAKLGKYTYGLYLLHPIFIMLFVKIGNRFEWNWIVIVLVSFISSVFFSILSYHLFEKQFLKLKSKV</sequence>
<keyword evidence="6" id="KW-1185">Reference proteome</keyword>
<keyword evidence="1" id="KW-0812">Transmembrane</keyword>
<evidence type="ECO:0000259" key="2">
    <source>
        <dbReference type="Pfam" id="PF01757"/>
    </source>
</evidence>
<feature type="transmembrane region" description="Helical" evidence="1">
    <location>
        <begin position="325"/>
        <end position="347"/>
    </location>
</feature>
<organism evidence="3 5">
    <name type="scientific">Chryseobacterium shandongense</name>
    <dbReference type="NCBI Taxonomy" id="1493872"/>
    <lineage>
        <taxon>Bacteria</taxon>
        <taxon>Pseudomonadati</taxon>
        <taxon>Bacteroidota</taxon>
        <taxon>Flavobacteriia</taxon>
        <taxon>Flavobacteriales</taxon>
        <taxon>Weeksellaceae</taxon>
        <taxon>Chryseobacterium group</taxon>
        <taxon>Chryseobacterium</taxon>
    </lineage>
</organism>
<dbReference type="Proteomes" id="UP000274073">
    <property type="component" value="Chromosome"/>
</dbReference>
<feature type="transmembrane region" description="Helical" evidence="1">
    <location>
        <begin position="262"/>
        <end position="280"/>
    </location>
</feature>
<gene>
    <name evidence="3" type="ORF">EG349_08960</name>
    <name evidence="4" type="ORF">EG353_07010</name>
</gene>
<dbReference type="GO" id="GO:0016020">
    <property type="term" value="C:membrane"/>
    <property type="evidence" value="ECO:0007669"/>
    <property type="project" value="TreeGrafter"/>
</dbReference>
<accession>A0AAD0YDV8</accession>
<dbReference type="InterPro" id="IPR002656">
    <property type="entry name" value="Acyl_transf_3_dom"/>
</dbReference>
<name>A0AAD0YDV8_9FLAO</name>
<proteinExistence type="predicted"/>
<dbReference type="AlphaFoldDB" id="A0AAD0YDV8"/>